<dbReference type="PANTHER" id="PTHR42852">
    <property type="entry name" value="THIOL:DISULFIDE INTERCHANGE PROTEIN DSBE"/>
    <property type="match status" value="1"/>
</dbReference>
<keyword evidence="4" id="KW-0676">Redox-active center</keyword>
<dbReference type="EMBL" id="JBHSCZ010000008">
    <property type="protein sequence ID" value="MFC4263977.1"/>
    <property type="molecule type" value="Genomic_DNA"/>
</dbReference>
<dbReference type="Pfam" id="PF13905">
    <property type="entry name" value="Thioredoxin_8"/>
    <property type="match status" value="1"/>
</dbReference>
<evidence type="ECO:0000256" key="4">
    <source>
        <dbReference type="ARBA" id="ARBA00023284"/>
    </source>
</evidence>
<evidence type="ECO:0000313" key="7">
    <source>
        <dbReference type="Proteomes" id="UP001595907"/>
    </source>
</evidence>
<comment type="subcellular location">
    <subcellularLocation>
        <location evidence="1">Cell envelope</location>
    </subcellularLocation>
</comment>
<dbReference type="InterPro" id="IPR013766">
    <property type="entry name" value="Thioredoxin_domain"/>
</dbReference>
<dbReference type="InterPro" id="IPR050553">
    <property type="entry name" value="Thioredoxin_ResA/DsbE_sf"/>
</dbReference>
<evidence type="ECO:0000256" key="1">
    <source>
        <dbReference type="ARBA" id="ARBA00004196"/>
    </source>
</evidence>
<dbReference type="InterPro" id="IPR025380">
    <property type="entry name" value="DUF4369"/>
</dbReference>
<dbReference type="InterPro" id="IPR012336">
    <property type="entry name" value="Thioredoxin-like_fold"/>
</dbReference>
<dbReference type="Pfam" id="PF14289">
    <property type="entry name" value="DUF4369"/>
    <property type="match status" value="1"/>
</dbReference>
<dbReference type="Gene3D" id="3.40.30.10">
    <property type="entry name" value="Glutaredoxin"/>
    <property type="match status" value="1"/>
</dbReference>
<dbReference type="PANTHER" id="PTHR42852:SF6">
    <property type="entry name" value="THIOL:DISULFIDE INTERCHANGE PROTEIN DSBE"/>
    <property type="match status" value="1"/>
</dbReference>
<keyword evidence="2" id="KW-0201">Cytochrome c-type biogenesis</keyword>
<protein>
    <submittedName>
        <fullName evidence="6">Thioredoxin-like domain-containing protein</fullName>
    </submittedName>
</protein>
<keyword evidence="7" id="KW-1185">Reference proteome</keyword>
<dbReference type="RefSeq" id="WP_379711206.1">
    <property type="nucleotide sequence ID" value="NZ_JBHSCZ010000008.1"/>
</dbReference>
<keyword evidence="3" id="KW-1015">Disulfide bond</keyword>
<dbReference type="Proteomes" id="UP001595907">
    <property type="component" value="Unassembled WGS sequence"/>
</dbReference>
<evidence type="ECO:0000256" key="2">
    <source>
        <dbReference type="ARBA" id="ARBA00022748"/>
    </source>
</evidence>
<reference evidence="7" key="1">
    <citation type="journal article" date="2019" name="Int. J. Syst. Evol. Microbiol.">
        <title>The Global Catalogue of Microorganisms (GCM) 10K type strain sequencing project: providing services to taxonomists for standard genome sequencing and annotation.</title>
        <authorList>
            <consortium name="The Broad Institute Genomics Platform"/>
            <consortium name="The Broad Institute Genome Sequencing Center for Infectious Disease"/>
            <person name="Wu L."/>
            <person name="Ma J."/>
        </authorList>
    </citation>
    <scope>NUCLEOTIDE SEQUENCE [LARGE SCALE GENOMIC DNA]</scope>
    <source>
        <strain evidence="7">CECT 8289</strain>
    </source>
</reference>
<proteinExistence type="predicted"/>
<feature type="domain" description="Thioredoxin" evidence="5">
    <location>
        <begin position="228"/>
        <end position="372"/>
    </location>
</feature>
<accession>A0ABV8QW50</accession>
<sequence>MKLLYSTLLILFSKNVIGQYSTILEGKVPDIFNNKKIYLIISDNYSYNKYESKDSIIVKNNKFIFNKKINKTCELATLYSNSPFGYFNFVLDSGLNNILIKEIKPKTTLFKNKLSNVEVLNSKSNKIIRQIDSLENYYYQYKTKPSLKNKNILVLSDFDKSDLTNSKLSILSKNTNIFFSLIQLYSMSYSNSIPIDKLLISYNLLDNEIKNSDLGIEFYNYLMLKKNVQIGESIKEFSATTNKGQEFSNVILRNKAYILAFGATWCVPCKERIPKLIFIYNKYKSQGLEVIYVNLDNKKEKWEKEISTNKYEWINVSENLEWKNSKIAKLFDVTSLPFYLVVDKNGKIIYNERQLKDVEIENIETYIQSALK</sequence>
<dbReference type="PROSITE" id="PS51352">
    <property type="entry name" value="THIOREDOXIN_2"/>
    <property type="match status" value="1"/>
</dbReference>
<dbReference type="InterPro" id="IPR036249">
    <property type="entry name" value="Thioredoxin-like_sf"/>
</dbReference>
<dbReference type="CDD" id="cd02966">
    <property type="entry name" value="TlpA_like_family"/>
    <property type="match status" value="1"/>
</dbReference>
<comment type="caution">
    <text evidence="6">The sequence shown here is derived from an EMBL/GenBank/DDBJ whole genome shotgun (WGS) entry which is preliminary data.</text>
</comment>
<organism evidence="6 7">
    <name type="scientific">Ferruginibacter yonginensis</name>
    <dbReference type="NCBI Taxonomy" id="1310416"/>
    <lineage>
        <taxon>Bacteria</taxon>
        <taxon>Pseudomonadati</taxon>
        <taxon>Bacteroidota</taxon>
        <taxon>Chitinophagia</taxon>
        <taxon>Chitinophagales</taxon>
        <taxon>Chitinophagaceae</taxon>
        <taxon>Ferruginibacter</taxon>
    </lineage>
</organism>
<evidence type="ECO:0000313" key="6">
    <source>
        <dbReference type="EMBL" id="MFC4263977.1"/>
    </source>
</evidence>
<evidence type="ECO:0000259" key="5">
    <source>
        <dbReference type="PROSITE" id="PS51352"/>
    </source>
</evidence>
<evidence type="ECO:0000256" key="3">
    <source>
        <dbReference type="ARBA" id="ARBA00023157"/>
    </source>
</evidence>
<name>A0ABV8QW50_9BACT</name>
<dbReference type="SUPFAM" id="SSF52833">
    <property type="entry name" value="Thioredoxin-like"/>
    <property type="match status" value="1"/>
</dbReference>
<gene>
    <name evidence="6" type="ORF">ACFOWM_13890</name>
</gene>